<comment type="caution">
    <text evidence="3">The sequence shown here is derived from an EMBL/GenBank/DDBJ whole genome shotgun (WGS) entry which is preliminary data.</text>
</comment>
<dbReference type="InterPro" id="IPR003767">
    <property type="entry name" value="Malate/L-lactate_DH-like"/>
</dbReference>
<protein>
    <submittedName>
        <fullName evidence="3">Ldh family oxidoreductase</fullName>
    </submittedName>
</protein>
<reference evidence="3" key="1">
    <citation type="submission" date="2019-09" db="EMBL/GenBank/DDBJ databases">
        <title>Characterisation of the sponge microbiome using genome-centric metagenomics.</title>
        <authorList>
            <person name="Engelberts J.P."/>
            <person name="Robbins S.J."/>
            <person name="De Goeij J.M."/>
            <person name="Aranda M."/>
            <person name="Bell S.C."/>
            <person name="Webster N.S."/>
        </authorList>
    </citation>
    <scope>NUCLEOTIDE SEQUENCE</scope>
    <source>
        <strain evidence="3">SB0664_bin_27</strain>
    </source>
</reference>
<dbReference type="PANTHER" id="PTHR11091">
    <property type="entry name" value="OXIDOREDUCTASE-RELATED"/>
    <property type="match status" value="1"/>
</dbReference>
<evidence type="ECO:0000256" key="2">
    <source>
        <dbReference type="ARBA" id="ARBA00023002"/>
    </source>
</evidence>
<dbReference type="Gene3D" id="3.30.1370.60">
    <property type="entry name" value="Hypothetical oxidoreductase yiak, domain 2"/>
    <property type="match status" value="1"/>
</dbReference>
<evidence type="ECO:0000313" key="3">
    <source>
        <dbReference type="EMBL" id="MXY94985.1"/>
    </source>
</evidence>
<dbReference type="Pfam" id="PF02615">
    <property type="entry name" value="Ldh_2"/>
    <property type="match status" value="1"/>
</dbReference>
<accession>A0A6B0YXR4</accession>
<gene>
    <name evidence="3" type="ORF">F4Y42_16215</name>
</gene>
<keyword evidence="2" id="KW-0560">Oxidoreductase</keyword>
<dbReference type="AlphaFoldDB" id="A0A6B0YXR4"/>
<dbReference type="EMBL" id="VXRG01000131">
    <property type="protein sequence ID" value="MXY94985.1"/>
    <property type="molecule type" value="Genomic_DNA"/>
</dbReference>
<dbReference type="InterPro" id="IPR043143">
    <property type="entry name" value="Mal/L-sulf/L-lact_DH-like_NADP"/>
</dbReference>
<dbReference type="SUPFAM" id="SSF89733">
    <property type="entry name" value="L-sulfolactate dehydrogenase-like"/>
    <property type="match status" value="1"/>
</dbReference>
<evidence type="ECO:0000256" key="1">
    <source>
        <dbReference type="ARBA" id="ARBA00006056"/>
    </source>
</evidence>
<sequence length="349" mass="36629">MKYLTADQLQEIGTRILDAAGSPHAESEAVCEVLVRANLLGHDSHGVMRIPQYVGQIRSGAIRPGTPIEIERETAAAAVIQAHQGWGMVIARQAMRLAIEKARQVAIGTVVVRGSQHVGRVGEYPTMAAEEGMIGMAFVNSYGTTGSVAPYGGAGRRLSPNPIAFAMPSGGPWPVMVDITTSVFPEGKVRVAQYAGKQLPDGVIVDADGNPTTDPSSFYGPPPGALLPLGGIVGHKGFALGIVAELLAGALSGAGVTGKERDETGNGVYFQAINIDALLPYDDFIQTVQEQIAWVKSASPQPGVSEVLFPGEPEYRTAQQRGAHGIPVEDSIWQEITETADSLGVKIGA</sequence>
<proteinExistence type="inferred from homology"/>
<dbReference type="InterPro" id="IPR036111">
    <property type="entry name" value="Mal/L-sulfo/L-lacto_DH-like_sf"/>
</dbReference>
<dbReference type="PANTHER" id="PTHR11091:SF0">
    <property type="entry name" value="MALATE DEHYDROGENASE"/>
    <property type="match status" value="1"/>
</dbReference>
<dbReference type="GO" id="GO:0016491">
    <property type="term" value="F:oxidoreductase activity"/>
    <property type="evidence" value="ECO:0007669"/>
    <property type="project" value="UniProtKB-KW"/>
</dbReference>
<dbReference type="InterPro" id="IPR043144">
    <property type="entry name" value="Mal/L-sulf/L-lact_DH-like_ah"/>
</dbReference>
<dbReference type="Gene3D" id="1.10.1530.10">
    <property type="match status" value="1"/>
</dbReference>
<name>A0A6B0YXR4_9CHLR</name>
<comment type="similarity">
    <text evidence="1">Belongs to the LDH2/MDH2 oxidoreductase family.</text>
</comment>
<organism evidence="3">
    <name type="scientific">Caldilineaceae bacterium SB0664_bin_27</name>
    <dbReference type="NCBI Taxonomy" id="2605260"/>
    <lineage>
        <taxon>Bacteria</taxon>
        <taxon>Bacillati</taxon>
        <taxon>Chloroflexota</taxon>
        <taxon>Caldilineae</taxon>
        <taxon>Caldilineales</taxon>
        <taxon>Caldilineaceae</taxon>
    </lineage>
</organism>